<evidence type="ECO:0000313" key="13">
    <source>
        <dbReference type="EMBL" id="MCU4741649.1"/>
    </source>
</evidence>
<comment type="catalytic activity">
    <reaction evidence="8">
        <text>5-phospho-alpha-D-ribose 1-diphosphate + nicotinate + ATP + H2O = nicotinate beta-D-ribonucleotide + ADP + phosphate + diphosphate</text>
        <dbReference type="Rhea" id="RHEA:36163"/>
        <dbReference type="ChEBI" id="CHEBI:15377"/>
        <dbReference type="ChEBI" id="CHEBI:30616"/>
        <dbReference type="ChEBI" id="CHEBI:32544"/>
        <dbReference type="ChEBI" id="CHEBI:33019"/>
        <dbReference type="ChEBI" id="CHEBI:43474"/>
        <dbReference type="ChEBI" id="CHEBI:57502"/>
        <dbReference type="ChEBI" id="CHEBI:58017"/>
        <dbReference type="ChEBI" id="CHEBI:456216"/>
        <dbReference type="EC" id="6.3.4.21"/>
    </reaction>
</comment>
<keyword evidence="7" id="KW-0808">Transferase</keyword>
<evidence type="ECO:0000259" key="12">
    <source>
        <dbReference type="Pfam" id="PF17956"/>
    </source>
</evidence>
<evidence type="ECO:0000256" key="9">
    <source>
        <dbReference type="SAM" id="MobiDB-lite"/>
    </source>
</evidence>
<dbReference type="EMBL" id="JAOPKA010000005">
    <property type="protein sequence ID" value="MCU4741649.1"/>
    <property type="molecule type" value="Genomic_DNA"/>
</dbReference>
<comment type="pathway">
    <text evidence="1">Cofactor biosynthesis; NAD(+) biosynthesis; nicotinate D-ribonucleotide from nicotinate: step 1/1.</text>
</comment>
<name>A0AAP3E249_9EURY</name>
<feature type="domain" description="Nicotinate phosphoribosyltransferase N-terminal" evidence="11">
    <location>
        <begin position="16"/>
        <end position="137"/>
    </location>
</feature>
<keyword evidence="6" id="KW-0662">Pyridine nucleotide biosynthesis</keyword>
<dbReference type="GO" id="GO:0034355">
    <property type="term" value="P:NAD+ biosynthetic process via the salvage pathway"/>
    <property type="evidence" value="ECO:0007669"/>
    <property type="project" value="TreeGrafter"/>
</dbReference>
<organism evidence="13 14">
    <name type="scientific">Natronoglomus mannanivorans</name>
    <dbReference type="NCBI Taxonomy" id="2979990"/>
    <lineage>
        <taxon>Archaea</taxon>
        <taxon>Methanobacteriati</taxon>
        <taxon>Methanobacteriota</taxon>
        <taxon>Stenosarchaea group</taxon>
        <taxon>Halobacteria</taxon>
        <taxon>Halobacteriales</taxon>
        <taxon>Natrialbaceae</taxon>
        <taxon>Natronoglomus</taxon>
    </lineage>
</organism>
<dbReference type="GO" id="GO:0005829">
    <property type="term" value="C:cytosol"/>
    <property type="evidence" value="ECO:0007669"/>
    <property type="project" value="TreeGrafter"/>
</dbReference>
<dbReference type="InterPro" id="IPR040727">
    <property type="entry name" value="NAPRTase_N"/>
</dbReference>
<dbReference type="NCBIfam" id="NF006696">
    <property type="entry name" value="PRK09243.1-3"/>
    <property type="match status" value="1"/>
</dbReference>
<dbReference type="InterPro" id="IPR013785">
    <property type="entry name" value="Aldolase_TIM"/>
</dbReference>
<dbReference type="SUPFAM" id="SSF51690">
    <property type="entry name" value="Nicotinate/Quinolinate PRTase C-terminal domain-like"/>
    <property type="match status" value="1"/>
</dbReference>
<dbReference type="PANTHER" id="PTHR11098:SF1">
    <property type="entry name" value="NICOTINATE PHOSPHORIBOSYLTRANSFERASE"/>
    <property type="match status" value="1"/>
</dbReference>
<evidence type="ECO:0000256" key="4">
    <source>
        <dbReference type="ARBA" id="ARBA00022553"/>
    </source>
</evidence>
<feature type="region of interest" description="Disordered" evidence="9">
    <location>
        <begin position="414"/>
        <end position="462"/>
    </location>
</feature>
<evidence type="ECO:0000259" key="10">
    <source>
        <dbReference type="Pfam" id="PF04095"/>
    </source>
</evidence>
<dbReference type="GO" id="GO:0004516">
    <property type="term" value="F:nicotinate phosphoribosyltransferase activity"/>
    <property type="evidence" value="ECO:0007669"/>
    <property type="project" value="UniProtKB-EC"/>
</dbReference>
<comment type="caution">
    <text evidence="13">The sequence shown here is derived from an EMBL/GenBank/DDBJ whole genome shotgun (WGS) entry which is preliminary data.</text>
</comment>
<keyword evidence="13" id="KW-0328">Glycosyltransferase</keyword>
<dbReference type="Proteomes" id="UP001321018">
    <property type="component" value="Unassembled WGS sequence"/>
</dbReference>
<evidence type="ECO:0000256" key="1">
    <source>
        <dbReference type="ARBA" id="ARBA00004952"/>
    </source>
</evidence>
<keyword evidence="5 13" id="KW-0436">Ligase</keyword>
<dbReference type="Pfam" id="PF17767">
    <property type="entry name" value="NAPRTase_N"/>
    <property type="match status" value="1"/>
</dbReference>
<gene>
    <name evidence="13" type="ORF">OB960_09590</name>
</gene>
<feature type="domain" description="Nicotinate phosphoribosyltransferase C-terminal" evidence="12">
    <location>
        <begin position="388"/>
        <end position="443"/>
    </location>
</feature>
<dbReference type="SUPFAM" id="SSF54675">
    <property type="entry name" value="Nicotinate/Quinolinate PRTase N-terminal domain-like"/>
    <property type="match status" value="1"/>
</dbReference>
<dbReference type="RefSeq" id="WP_338003486.1">
    <property type="nucleotide sequence ID" value="NZ_JAOPKA010000005.1"/>
</dbReference>
<evidence type="ECO:0000259" key="11">
    <source>
        <dbReference type="Pfam" id="PF17767"/>
    </source>
</evidence>
<evidence type="ECO:0000256" key="6">
    <source>
        <dbReference type="ARBA" id="ARBA00022642"/>
    </source>
</evidence>
<sequence>MTETTFGYVTAENLPLFTDLYELRMMQGYYNQEHNPKATFSLFVRDLPPNRGYMVAAGLEQAIHYIETLSFGERTLEFLNEHGFDEEFLSHLAELAFTGEVRAMPEGTLAFANEPLLEVTAPIMQAQLLETVLINQIGFQSLIATKASRMRDVIDREGDGQQLVDFGSRRAHGTDAGMKAARAAYIGGFDGTSNVAAGEAFGVPISGTMAHSWIQSFEHEREAFETFVDEYGDESVLLIDTYDTVNGATVAADVAETNDVDLRGVRLDSGDLAALSRSVDEVLPGVDQFISSGVDEYAIHEFFERDGVGAGFGPGTALVTSTDAPKVEGVYKLVAVERDGRMEPTMKLSTGKVTYPGAKRVRRLESDGQYAGDVVGLRGEQLPGDSGEDVLQTVIEGGDRVLELPDVETIRTTASTHRQKLPERHRRLDDPEPYDVRISDRLQSETSELERALESRIRDRGE</sequence>
<dbReference type="InterPro" id="IPR041525">
    <property type="entry name" value="N/Namide_PRibTrfase"/>
</dbReference>
<dbReference type="AlphaFoldDB" id="A0AAP3E249"/>
<dbReference type="InterPro" id="IPR036068">
    <property type="entry name" value="Nicotinate_pribotase-like_C"/>
</dbReference>
<evidence type="ECO:0000256" key="7">
    <source>
        <dbReference type="ARBA" id="ARBA00022679"/>
    </source>
</evidence>
<accession>A0AAP3E249</accession>
<evidence type="ECO:0000313" key="14">
    <source>
        <dbReference type="Proteomes" id="UP001321018"/>
    </source>
</evidence>
<dbReference type="NCBIfam" id="NF009131">
    <property type="entry name" value="PRK12484.1"/>
    <property type="match status" value="1"/>
</dbReference>
<dbReference type="Pfam" id="PF04095">
    <property type="entry name" value="NAPRTase"/>
    <property type="match status" value="1"/>
</dbReference>
<evidence type="ECO:0000256" key="8">
    <source>
        <dbReference type="ARBA" id="ARBA00048668"/>
    </source>
</evidence>
<proteinExistence type="inferred from homology"/>
<evidence type="ECO:0000256" key="5">
    <source>
        <dbReference type="ARBA" id="ARBA00022598"/>
    </source>
</evidence>
<dbReference type="GO" id="GO:0016757">
    <property type="term" value="F:glycosyltransferase activity"/>
    <property type="evidence" value="ECO:0007669"/>
    <property type="project" value="UniProtKB-KW"/>
</dbReference>
<keyword evidence="4" id="KW-0597">Phosphoprotein</keyword>
<dbReference type="NCBIfam" id="TIGR01513">
    <property type="entry name" value="NAPRTase_put"/>
    <property type="match status" value="1"/>
</dbReference>
<feature type="compositionally biased region" description="Basic and acidic residues" evidence="9">
    <location>
        <begin position="420"/>
        <end position="462"/>
    </location>
</feature>
<evidence type="ECO:0000256" key="2">
    <source>
        <dbReference type="ARBA" id="ARBA00010897"/>
    </source>
</evidence>
<dbReference type="EC" id="6.3.4.21" evidence="3"/>
<dbReference type="CDD" id="cd01570">
    <property type="entry name" value="NAPRTase_A"/>
    <property type="match status" value="1"/>
</dbReference>
<protein>
    <recommendedName>
        <fullName evidence="3">nicotinate phosphoribosyltransferase</fullName>
        <ecNumber evidence="3">6.3.4.21</ecNumber>
    </recommendedName>
</protein>
<dbReference type="Gene3D" id="3.20.20.70">
    <property type="entry name" value="Aldolase class I"/>
    <property type="match status" value="1"/>
</dbReference>
<dbReference type="PANTHER" id="PTHR11098">
    <property type="entry name" value="NICOTINATE PHOSPHORIBOSYLTRANSFERASE"/>
    <property type="match status" value="1"/>
</dbReference>
<dbReference type="InterPro" id="IPR041619">
    <property type="entry name" value="NAPRTase_C"/>
</dbReference>
<dbReference type="InterPro" id="IPR007229">
    <property type="entry name" value="Nic_PRibTrfase-Fam"/>
</dbReference>
<feature type="domain" description="Nicotinate/nicotinamide phosphoribosyltransferase" evidence="10">
    <location>
        <begin position="162"/>
        <end position="339"/>
    </location>
</feature>
<dbReference type="PIRSF" id="PIRSF000484">
    <property type="entry name" value="NAPRT"/>
    <property type="match status" value="1"/>
</dbReference>
<dbReference type="Pfam" id="PF17956">
    <property type="entry name" value="NAPRTase_C"/>
    <property type="match status" value="1"/>
</dbReference>
<dbReference type="InterPro" id="IPR006405">
    <property type="entry name" value="Nic_PRibTrfase_pncB"/>
</dbReference>
<evidence type="ECO:0000256" key="3">
    <source>
        <dbReference type="ARBA" id="ARBA00013236"/>
    </source>
</evidence>
<comment type="similarity">
    <text evidence="2">Belongs to the NAPRTase family.</text>
</comment>
<reference evidence="13" key="1">
    <citation type="submission" date="2022-09" db="EMBL/GenBank/DDBJ databases">
        <title>Enrichment on poylsaccharides allowed isolation of novel metabolic and taxonomic groups of Haloarchaea.</title>
        <authorList>
            <person name="Sorokin D.Y."/>
            <person name="Elcheninov A.G."/>
            <person name="Khizhniak T.V."/>
            <person name="Kolganova T.V."/>
            <person name="Kublanov I.V."/>
        </authorList>
    </citation>
    <scope>NUCLEOTIDE SEQUENCE</scope>
    <source>
        <strain evidence="13">AArc-xg1-1</strain>
    </source>
</reference>
<dbReference type="Gene3D" id="3.20.140.10">
    <property type="entry name" value="nicotinate phosphoribosyltransferase"/>
    <property type="match status" value="2"/>
</dbReference>